<name>A0A2P2NA89_RHIMU</name>
<protein>
    <submittedName>
        <fullName evidence="1">Uncharacterized protein</fullName>
    </submittedName>
</protein>
<dbReference type="EMBL" id="GGEC01058909">
    <property type="protein sequence ID" value="MBX39393.1"/>
    <property type="molecule type" value="Transcribed_RNA"/>
</dbReference>
<accession>A0A2P2NA89</accession>
<dbReference type="AlphaFoldDB" id="A0A2P2NA89"/>
<organism evidence="1">
    <name type="scientific">Rhizophora mucronata</name>
    <name type="common">Asiatic mangrove</name>
    <dbReference type="NCBI Taxonomy" id="61149"/>
    <lineage>
        <taxon>Eukaryota</taxon>
        <taxon>Viridiplantae</taxon>
        <taxon>Streptophyta</taxon>
        <taxon>Embryophyta</taxon>
        <taxon>Tracheophyta</taxon>
        <taxon>Spermatophyta</taxon>
        <taxon>Magnoliopsida</taxon>
        <taxon>eudicotyledons</taxon>
        <taxon>Gunneridae</taxon>
        <taxon>Pentapetalae</taxon>
        <taxon>rosids</taxon>
        <taxon>fabids</taxon>
        <taxon>Malpighiales</taxon>
        <taxon>Rhizophoraceae</taxon>
        <taxon>Rhizophora</taxon>
    </lineage>
</organism>
<sequence length="56" mass="6578">MAYLLDLFYSGFQIFCMDSSFLPFERQTQVVTLSLPICFFSGIFPLEHKAFIRDFV</sequence>
<evidence type="ECO:0000313" key="1">
    <source>
        <dbReference type="EMBL" id="MBX39393.1"/>
    </source>
</evidence>
<reference evidence="1" key="1">
    <citation type="submission" date="2018-02" db="EMBL/GenBank/DDBJ databases">
        <title>Rhizophora mucronata_Transcriptome.</title>
        <authorList>
            <person name="Meera S.P."/>
            <person name="Sreeshan A."/>
            <person name="Augustine A."/>
        </authorList>
    </citation>
    <scope>NUCLEOTIDE SEQUENCE</scope>
    <source>
        <tissue evidence="1">Leaf</tissue>
    </source>
</reference>
<proteinExistence type="predicted"/>